<dbReference type="GO" id="GO:0016020">
    <property type="term" value="C:membrane"/>
    <property type="evidence" value="ECO:0007669"/>
    <property type="project" value="UniProtKB-SubCell"/>
</dbReference>
<reference evidence="9" key="4">
    <citation type="submission" date="2020-11" db="EMBL/GenBank/DDBJ databases">
        <title>Antibiotic susceptibility profiles of Pediococcus pentosaceus from various origins and their implications for the safety assessment of strains with food-technology applications.</title>
        <authorList>
            <person name="Shani N."/>
            <person name="Oberhaensli S."/>
            <person name="Arias E."/>
        </authorList>
    </citation>
    <scope>NUCLEOTIDE SEQUENCE</scope>
    <source>
        <strain evidence="9">FAM 19164</strain>
    </source>
</reference>
<dbReference type="GO" id="GO:0006487">
    <property type="term" value="P:protein N-linked glycosylation"/>
    <property type="evidence" value="ECO:0007669"/>
    <property type="project" value="TreeGrafter"/>
</dbReference>
<feature type="transmembrane region" description="Helical" evidence="5">
    <location>
        <begin position="260"/>
        <end position="280"/>
    </location>
</feature>
<evidence type="ECO:0000256" key="1">
    <source>
        <dbReference type="ARBA" id="ARBA00004141"/>
    </source>
</evidence>
<evidence type="ECO:0000313" key="9">
    <source>
        <dbReference type="EMBL" id="MBF7126940.1"/>
    </source>
</evidence>
<feature type="domain" description="GtrA/DPMS transmembrane" evidence="7">
    <location>
        <begin position="230"/>
        <end position="351"/>
    </location>
</feature>
<feature type="transmembrane region" description="Helical" evidence="5">
    <location>
        <begin position="292"/>
        <end position="310"/>
    </location>
</feature>
<gene>
    <name evidence="8" type="ORF">GBO79_04290</name>
    <name evidence="9" type="ORF">ITQ97_03785</name>
</gene>
<keyword evidence="4 5" id="KW-0472">Membrane</keyword>
<feature type="transmembrane region" description="Helical" evidence="5">
    <location>
        <begin position="228"/>
        <end position="254"/>
    </location>
</feature>
<dbReference type="InterPro" id="IPR029044">
    <property type="entry name" value="Nucleotide-diphossugar_trans"/>
</dbReference>
<dbReference type="Pfam" id="PF04138">
    <property type="entry name" value="GtrA_DPMS_TM"/>
    <property type="match status" value="1"/>
</dbReference>
<dbReference type="Pfam" id="PF00535">
    <property type="entry name" value="Glycos_transf_2"/>
    <property type="match status" value="1"/>
</dbReference>
<dbReference type="SUPFAM" id="SSF53448">
    <property type="entry name" value="Nucleotide-diphospho-sugar transferases"/>
    <property type="match status" value="1"/>
</dbReference>
<dbReference type="Gene3D" id="3.90.550.10">
    <property type="entry name" value="Spore Coat Polysaccharide Biosynthesis Protein SpsA, Chain A"/>
    <property type="match status" value="1"/>
</dbReference>
<reference evidence="8" key="2">
    <citation type="submission" date="2019-12" db="EMBL/GenBank/DDBJ databases">
        <title>SpeciesPrimer: A bioinformatics pipeline dedicated to the design of qPCR primers for the quantification of bacterial species.</title>
        <authorList>
            <person name="Dreier M."/>
            <person name="Berthoud H."/>
            <person name="Shani N."/>
            <person name="Wechsler D."/>
            <person name="Junier P."/>
        </authorList>
    </citation>
    <scope>NUCLEOTIDE SEQUENCE</scope>
    <source>
        <strain evidence="8">FAM13073</strain>
    </source>
</reference>
<feature type="domain" description="Glycosyltransferase 2-like" evidence="6">
    <location>
        <begin position="6"/>
        <end position="137"/>
    </location>
</feature>
<dbReference type="Proteomes" id="UP000743107">
    <property type="component" value="Unassembled WGS sequence"/>
</dbReference>
<dbReference type="PANTHER" id="PTHR10859:SF114">
    <property type="entry name" value="DOLICHOL-PHOSPHATE MANNOSYLTRANSFERASE"/>
    <property type="match status" value="1"/>
</dbReference>
<dbReference type="GO" id="GO:0000271">
    <property type="term" value="P:polysaccharide biosynthetic process"/>
    <property type="evidence" value="ECO:0007669"/>
    <property type="project" value="InterPro"/>
</dbReference>
<protein>
    <submittedName>
        <fullName evidence="8 9">Glycosyltransferase</fullName>
    </submittedName>
</protein>
<evidence type="ECO:0000313" key="10">
    <source>
        <dbReference type="Proteomes" id="UP000472573"/>
    </source>
</evidence>
<name>A0A6L5A3V9_PEDPE</name>
<evidence type="ECO:0000256" key="3">
    <source>
        <dbReference type="ARBA" id="ARBA00022989"/>
    </source>
</evidence>
<keyword evidence="2 5" id="KW-0812">Transmembrane</keyword>
<dbReference type="CDD" id="cd04179">
    <property type="entry name" value="DPM_DPG-synthase_like"/>
    <property type="match status" value="1"/>
</dbReference>
<comment type="caution">
    <text evidence="9">The sequence shown here is derived from an EMBL/GenBank/DDBJ whole genome shotgun (WGS) entry which is preliminary data.</text>
</comment>
<reference evidence="8" key="1">
    <citation type="submission" date="2019-10" db="EMBL/GenBank/DDBJ databases">
        <authorList>
            <person name="Irmler S."/>
            <person name="Berthoud H."/>
            <person name="Roetschi A."/>
            <person name="Arias E."/>
            <person name="Shani N."/>
            <person name="Wuethrich D."/>
            <person name="Bruggmann R."/>
        </authorList>
    </citation>
    <scope>NUCLEOTIDE SEQUENCE</scope>
    <source>
        <strain evidence="8">FAM13073</strain>
    </source>
</reference>
<keyword evidence="3 5" id="KW-1133">Transmembrane helix</keyword>
<evidence type="ECO:0000313" key="8">
    <source>
        <dbReference type="EMBL" id="KAF0414091.1"/>
    </source>
</evidence>
<keyword evidence="10" id="KW-1185">Reference proteome</keyword>
<comment type="subcellular location">
    <subcellularLocation>
        <location evidence="1">Membrane</location>
        <topology evidence="1">Multi-pass membrane protein</topology>
    </subcellularLocation>
</comment>
<dbReference type="Proteomes" id="UP000472573">
    <property type="component" value="Unassembled WGS sequence"/>
</dbReference>
<dbReference type="InterPro" id="IPR007267">
    <property type="entry name" value="GtrA_DPMS_TM"/>
</dbReference>
<evidence type="ECO:0000256" key="2">
    <source>
        <dbReference type="ARBA" id="ARBA00022692"/>
    </source>
</evidence>
<evidence type="ECO:0000313" key="11">
    <source>
        <dbReference type="Proteomes" id="UP000743107"/>
    </source>
</evidence>
<dbReference type="EMBL" id="WENB01000002">
    <property type="protein sequence ID" value="KAF0414091.1"/>
    <property type="molecule type" value="Genomic_DNA"/>
</dbReference>
<accession>A0A6L5A3V9</accession>
<evidence type="ECO:0000256" key="4">
    <source>
        <dbReference type="ARBA" id="ARBA00023136"/>
    </source>
</evidence>
<dbReference type="AlphaFoldDB" id="A0A6L5A3V9"/>
<proteinExistence type="predicted"/>
<evidence type="ECO:0000259" key="7">
    <source>
        <dbReference type="Pfam" id="PF04138"/>
    </source>
</evidence>
<reference evidence="10" key="3">
    <citation type="submission" date="2020-03" db="EMBL/GenBank/DDBJ databases">
        <title>SpeciesPrimer: A bioinformatics pipeline dedicated to the design of qPCR primers for the quantification of bacterial species.</title>
        <authorList>
            <person name="Dreier M."/>
            <person name="Berthoud H."/>
            <person name="Shani N."/>
            <person name="Wechsler D."/>
            <person name="Junier P."/>
        </authorList>
    </citation>
    <scope>NUCLEOTIDE SEQUENCE [LARGE SCALE GENOMIC DNA]</scope>
    <source>
        <strain evidence="10">FAM13073</strain>
    </source>
</reference>
<sequence>MKKYGILIPALNPDQKLIKLVHELLNNVINFDALVLVDDGSAVTNQAVFKELEEIGDQRIHVLHHQHNEGKGAALKNGFRYIRNYFPEIEGIATMDSDGQHTVGALSSCMEKFEENPTDLIIGVRKFTNEIPARSQFGNVLTSKLVKLLTHQNISDTQTGLRIIPHQYVDQLIEFPGDRFEFEFDMLLQARKYDVKVIEQPIPTIYLDGNKSSHFRVVRDSLAIYARFFKFAGSGIISFIVDIALFEGIILLMGNHVLDSIILATVISRALSAVVNYTLNHRVVFNGGGRQTFIKYGALFIVQMILSGYLTDLVTNWLPHNGNSIAPMLAKMMVDFTLFIISYQIQKDFIFKKDTEVNYAKNQES</sequence>
<dbReference type="RefSeq" id="WP_159250849.1">
    <property type="nucleotide sequence ID" value="NZ_CP139474.1"/>
</dbReference>
<dbReference type="PANTHER" id="PTHR10859">
    <property type="entry name" value="GLYCOSYL TRANSFERASE"/>
    <property type="match status" value="1"/>
</dbReference>
<evidence type="ECO:0000256" key="5">
    <source>
        <dbReference type="SAM" id="Phobius"/>
    </source>
</evidence>
<organism evidence="9 11">
    <name type="scientific">Pediococcus pentosaceus</name>
    <dbReference type="NCBI Taxonomy" id="1255"/>
    <lineage>
        <taxon>Bacteria</taxon>
        <taxon>Bacillati</taxon>
        <taxon>Bacillota</taxon>
        <taxon>Bacilli</taxon>
        <taxon>Lactobacillales</taxon>
        <taxon>Lactobacillaceae</taxon>
        <taxon>Pediococcus</taxon>
    </lineage>
</organism>
<feature type="transmembrane region" description="Helical" evidence="5">
    <location>
        <begin position="325"/>
        <end position="343"/>
    </location>
</feature>
<dbReference type="EMBL" id="JADOFV010000002">
    <property type="protein sequence ID" value="MBF7126940.1"/>
    <property type="molecule type" value="Genomic_DNA"/>
</dbReference>
<evidence type="ECO:0000259" key="6">
    <source>
        <dbReference type="Pfam" id="PF00535"/>
    </source>
</evidence>
<dbReference type="InterPro" id="IPR001173">
    <property type="entry name" value="Glyco_trans_2-like"/>
</dbReference>